<comment type="subcellular location">
    <subcellularLocation>
        <location evidence="1">Cell membrane</location>
    </subcellularLocation>
</comment>
<accession>A0A1G9C2X8</accession>
<evidence type="ECO:0000256" key="8">
    <source>
        <dbReference type="SAM" id="Phobius"/>
    </source>
</evidence>
<dbReference type="InterPro" id="IPR038468">
    <property type="entry name" value="MmpS_C"/>
</dbReference>
<gene>
    <name evidence="9" type="ORF">SAMN04487820_10882</name>
</gene>
<dbReference type="GO" id="GO:0005886">
    <property type="term" value="C:plasma membrane"/>
    <property type="evidence" value="ECO:0007669"/>
    <property type="project" value="UniProtKB-SubCell"/>
</dbReference>
<dbReference type="Gene3D" id="2.60.40.2880">
    <property type="entry name" value="MmpS1-5, C-terminal soluble domain"/>
    <property type="match status" value="1"/>
</dbReference>
<evidence type="ECO:0000256" key="5">
    <source>
        <dbReference type="ARBA" id="ARBA00022989"/>
    </source>
</evidence>
<keyword evidence="10" id="KW-1185">Reference proteome</keyword>
<proteinExistence type="inferred from homology"/>
<evidence type="ECO:0000313" key="10">
    <source>
        <dbReference type="Proteomes" id="UP000199213"/>
    </source>
</evidence>
<comment type="similarity">
    <text evidence="2">Belongs to the MmpS family.</text>
</comment>
<evidence type="ECO:0000256" key="2">
    <source>
        <dbReference type="ARBA" id="ARBA00007531"/>
    </source>
</evidence>
<evidence type="ECO:0000313" key="9">
    <source>
        <dbReference type="EMBL" id="SDK46018.1"/>
    </source>
</evidence>
<name>A0A1G9C2X8_ACTMZ</name>
<protein>
    <submittedName>
        <fullName evidence="9">Membrane protein</fullName>
    </submittedName>
</protein>
<feature type="transmembrane region" description="Helical" evidence="8">
    <location>
        <begin position="66"/>
        <end position="88"/>
    </location>
</feature>
<evidence type="ECO:0000256" key="6">
    <source>
        <dbReference type="ARBA" id="ARBA00023136"/>
    </source>
</evidence>
<sequence>MYQQPGQAAPKNGMGITALVLAIIGILLAWIPVIGFFGFILGALAIIFGIIGVVRGHKGAATNLVMSYIGLALGVAAFIVSIVVFVSFTNAVNDQLDEMNSGPGQSTQEQAAPSSSASSDGQGQSSGDGQDAAGSGKVIYEVTGSGGASSITYGKGTQTSQQTNAELPWSKETGEADNVQFYSLSAQNGQSGGDITCKITVDGEVLAENTSNGQYAVVTCNGNTGF</sequence>
<evidence type="ECO:0000256" key="4">
    <source>
        <dbReference type="ARBA" id="ARBA00022692"/>
    </source>
</evidence>
<evidence type="ECO:0000256" key="7">
    <source>
        <dbReference type="SAM" id="MobiDB-lite"/>
    </source>
</evidence>
<dbReference type="RefSeq" id="WP_245694232.1">
    <property type="nucleotide sequence ID" value="NZ_FNFM01000008.1"/>
</dbReference>
<feature type="transmembrane region" description="Helical" evidence="8">
    <location>
        <begin position="12"/>
        <end position="30"/>
    </location>
</feature>
<dbReference type="Proteomes" id="UP000199213">
    <property type="component" value="Unassembled WGS sequence"/>
</dbReference>
<dbReference type="Pfam" id="PF05423">
    <property type="entry name" value="Mycobact_memb"/>
    <property type="match status" value="1"/>
</dbReference>
<organism evidence="9 10">
    <name type="scientific">Actinopolyspora mzabensis</name>
    <dbReference type="NCBI Taxonomy" id="995066"/>
    <lineage>
        <taxon>Bacteria</taxon>
        <taxon>Bacillati</taxon>
        <taxon>Actinomycetota</taxon>
        <taxon>Actinomycetes</taxon>
        <taxon>Actinopolysporales</taxon>
        <taxon>Actinopolysporaceae</taxon>
        <taxon>Actinopolyspora</taxon>
    </lineage>
</organism>
<keyword evidence="4 8" id="KW-0812">Transmembrane</keyword>
<feature type="region of interest" description="Disordered" evidence="7">
    <location>
        <begin position="97"/>
        <end position="133"/>
    </location>
</feature>
<keyword evidence="6 8" id="KW-0472">Membrane</keyword>
<dbReference type="EMBL" id="FNFM01000008">
    <property type="protein sequence ID" value="SDK46018.1"/>
    <property type="molecule type" value="Genomic_DNA"/>
</dbReference>
<evidence type="ECO:0000256" key="3">
    <source>
        <dbReference type="ARBA" id="ARBA00022475"/>
    </source>
</evidence>
<keyword evidence="5 8" id="KW-1133">Transmembrane helix</keyword>
<keyword evidence="3" id="KW-1003">Cell membrane</keyword>
<feature type="compositionally biased region" description="Low complexity" evidence="7">
    <location>
        <begin position="114"/>
        <end position="133"/>
    </location>
</feature>
<evidence type="ECO:0000256" key="1">
    <source>
        <dbReference type="ARBA" id="ARBA00004236"/>
    </source>
</evidence>
<dbReference type="AlphaFoldDB" id="A0A1G9C2X8"/>
<feature type="compositionally biased region" description="Polar residues" evidence="7">
    <location>
        <begin position="102"/>
        <end position="113"/>
    </location>
</feature>
<reference evidence="10" key="1">
    <citation type="submission" date="2016-10" db="EMBL/GenBank/DDBJ databases">
        <authorList>
            <person name="Varghese N."/>
            <person name="Submissions S."/>
        </authorList>
    </citation>
    <scope>NUCLEOTIDE SEQUENCE [LARGE SCALE GENOMIC DNA]</scope>
    <source>
        <strain evidence="10">DSM 45460</strain>
    </source>
</reference>
<feature type="transmembrane region" description="Helical" evidence="8">
    <location>
        <begin position="36"/>
        <end position="54"/>
    </location>
</feature>
<dbReference type="InterPro" id="IPR008693">
    <property type="entry name" value="MmpS"/>
</dbReference>